<keyword evidence="3" id="KW-0689">Ribosomal protein</keyword>
<dbReference type="GO" id="GO:0005840">
    <property type="term" value="C:ribosome"/>
    <property type="evidence" value="ECO:0007669"/>
    <property type="project" value="UniProtKB-KW"/>
</dbReference>
<evidence type="ECO:0000256" key="6">
    <source>
        <dbReference type="ARBA" id="ARBA00037985"/>
    </source>
</evidence>
<dbReference type="GO" id="GO:0006412">
    <property type="term" value="P:translation"/>
    <property type="evidence" value="ECO:0007669"/>
    <property type="project" value="InterPro"/>
</dbReference>
<keyword evidence="4" id="KW-0496">Mitochondrion</keyword>
<evidence type="ECO:0000313" key="9">
    <source>
        <dbReference type="Proteomes" id="UP000046393"/>
    </source>
</evidence>
<accession>A0A0N5ARM0</accession>
<comment type="subcellular location">
    <subcellularLocation>
        <location evidence="1">Mitochondrion</location>
    </subcellularLocation>
</comment>
<comment type="similarity">
    <text evidence="6">Belongs to the mitochondrion-specific ribosomal protein mL37 family.</text>
</comment>
<dbReference type="Proteomes" id="UP000046393">
    <property type="component" value="Unplaced"/>
</dbReference>
<name>A0A0N5ARM0_9BILA</name>
<sequence length="333" mass="38477">MPYQKYRPCKQWGKVNTRIFKTLYAKKLQERLPKFSVPEAVQVINTLFYLINDLLRKGVNCELFNGQIPFTDGIDQACALTKAVKRFGFPSYVLEKVSAKRGNLSERLSELILRGERYDPSLIKLPRKFDPALFWINFPVMHGTPMWKKRFFLQSVKLSFVLFVIWLNPLVIRTKPHIVIQSSTPISCWANEHHVEATRHEDVPIVAPIDPRIDLSKEDIYDDALVLPRISFPLHLDTVMWAREQDKRHPWTREENAANAIMFCFGAAVAEAFSRNFVASNKLKRPVVTRAVQLVHGMMDFIVFQLNTLNLDCSEANSIKNIVWIEHGKLVSI</sequence>
<dbReference type="GO" id="GO:0003735">
    <property type="term" value="F:structural constituent of ribosome"/>
    <property type="evidence" value="ECO:0007669"/>
    <property type="project" value="InterPro"/>
</dbReference>
<dbReference type="GO" id="GO:1990904">
    <property type="term" value="C:ribonucleoprotein complex"/>
    <property type="evidence" value="ECO:0007669"/>
    <property type="project" value="UniProtKB-KW"/>
</dbReference>
<dbReference type="InterPro" id="IPR010793">
    <property type="entry name" value="Ribosomal_mL37/mL65"/>
</dbReference>
<reference evidence="10" key="1">
    <citation type="submission" date="2017-02" db="UniProtKB">
        <authorList>
            <consortium name="WormBaseParasite"/>
        </authorList>
    </citation>
    <scope>IDENTIFICATION</scope>
</reference>
<dbReference type="InterPro" id="IPR052482">
    <property type="entry name" value="mtLSU_mL37"/>
</dbReference>
<organism evidence="9 10">
    <name type="scientific">Syphacia muris</name>
    <dbReference type="NCBI Taxonomy" id="451379"/>
    <lineage>
        <taxon>Eukaryota</taxon>
        <taxon>Metazoa</taxon>
        <taxon>Ecdysozoa</taxon>
        <taxon>Nematoda</taxon>
        <taxon>Chromadorea</taxon>
        <taxon>Rhabditida</taxon>
        <taxon>Spirurina</taxon>
        <taxon>Oxyuridomorpha</taxon>
        <taxon>Oxyuroidea</taxon>
        <taxon>Oxyuridae</taxon>
        <taxon>Syphacia</taxon>
    </lineage>
</organism>
<evidence type="ECO:0000256" key="4">
    <source>
        <dbReference type="ARBA" id="ARBA00023128"/>
    </source>
</evidence>
<evidence type="ECO:0000256" key="8">
    <source>
        <dbReference type="ARBA" id="ARBA00041617"/>
    </source>
</evidence>
<keyword evidence="2" id="KW-0809">Transit peptide</keyword>
<dbReference type="Pfam" id="PF07147">
    <property type="entry name" value="PDCD9"/>
    <property type="match status" value="1"/>
</dbReference>
<dbReference type="WBParaSite" id="SMUV_0000737201-mRNA-1">
    <property type="protein sequence ID" value="SMUV_0000737201-mRNA-1"/>
    <property type="gene ID" value="SMUV_0000737201"/>
</dbReference>
<dbReference type="AlphaFoldDB" id="A0A0N5ARM0"/>
<dbReference type="STRING" id="451379.A0A0N5ARM0"/>
<evidence type="ECO:0000256" key="1">
    <source>
        <dbReference type="ARBA" id="ARBA00004173"/>
    </source>
</evidence>
<dbReference type="GO" id="GO:0005739">
    <property type="term" value="C:mitochondrion"/>
    <property type="evidence" value="ECO:0007669"/>
    <property type="project" value="UniProtKB-SubCell"/>
</dbReference>
<evidence type="ECO:0000256" key="5">
    <source>
        <dbReference type="ARBA" id="ARBA00023274"/>
    </source>
</evidence>
<dbReference type="PANTHER" id="PTHR15889:SF2">
    <property type="entry name" value="LARGE RIBOSOMAL SUBUNIT PROTEIN ML37"/>
    <property type="match status" value="1"/>
</dbReference>
<protein>
    <recommendedName>
        <fullName evidence="7">Large ribosomal subunit protein mL37</fullName>
    </recommendedName>
    <alternativeName>
        <fullName evidence="8">39S ribosomal protein L37, mitochondrial</fullName>
    </alternativeName>
</protein>
<keyword evidence="5" id="KW-0687">Ribonucleoprotein</keyword>
<evidence type="ECO:0000313" key="10">
    <source>
        <dbReference type="WBParaSite" id="SMUV_0000737201-mRNA-1"/>
    </source>
</evidence>
<evidence type="ECO:0000256" key="2">
    <source>
        <dbReference type="ARBA" id="ARBA00022946"/>
    </source>
</evidence>
<evidence type="ECO:0000256" key="3">
    <source>
        <dbReference type="ARBA" id="ARBA00022980"/>
    </source>
</evidence>
<dbReference type="PANTHER" id="PTHR15889">
    <property type="entry name" value="MITOCHONDRIAL RIBOSOMAL PROTEIN L37"/>
    <property type="match status" value="1"/>
</dbReference>
<keyword evidence="9" id="KW-1185">Reference proteome</keyword>
<proteinExistence type="inferred from homology"/>
<evidence type="ECO:0000256" key="7">
    <source>
        <dbReference type="ARBA" id="ARBA00039442"/>
    </source>
</evidence>